<name>A0A4Y7Q906_9AGAM</name>
<dbReference type="PANTHER" id="PTHR13408">
    <property type="entry name" value="DNA-DIRECTED RNA POLYMERASE III"/>
    <property type="match status" value="1"/>
</dbReference>
<accession>A0A4Y7Q906</accession>
<dbReference type="EMBL" id="ML170169">
    <property type="protein sequence ID" value="TDL23791.1"/>
    <property type="molecule type" value="Genomic_DNA"/>
</dbReference>
<keyword evidence="4" id="KW-0539">Nucleus</keyword>
<keyword evidence="3" id="KW-0804">Transcription</keyword>
<dbReference type="GO" id="GO:0003677">
    <property type="term" value="F:DNA binding"/>
    <property type="evidence" value="ECO:0007669"/>
    <property type="project" value="InterPro"/>
</dbReference>
<dbReference type="VEuPathDB" id="FungiDB:BD410DRAFT_787071"/>
<feature type="compositionally biased region" description="Low complexity" evidence="5">
    <location>
        <begin position="330"/>
        <end position="340"/>
    </location>
</feature>
<evidence type="ECO:0000256" key="3">
    <source>
        <dbReference type="ARBA" id="ARBA00023163"/>
    </source>
</evidence>
<dbReference type="Proteomes" id="UP000294933">
    <property type="component" value="Unassembled WGS sequence"/>
</dbReference>
<gene>
    <name evidence="6" type="ORF">BD410DRAFT_787071</name>
</gene>
<feature type="compositionally biased region" description="Basic and acidic residues" evidence="5">
    <location>
        <begin position="222"/>
        <end position="239"/>
    </location>
</feature>
<evidence type="ECO:0000256" key="2">
    <source>
        <dbReference type="ARBA" id="ARBA00022478"/>
    </source>
</evidence>
<evidence type="ECO:0000256" key="1">
    <source>
        <dbReference type="ARBA" id="ARBA00004123"/>
    </source>
</evidence>
<dbReference type="InterPro" id="IPR007811">
    <property type="entry name" value="RPC4"/>
</dbReference>
<evidence type="ECO:0000313" key="7">
    <source>
        <dbReference type="Proteomes" id="UP000294933"/>
    </source>
</evidence>
<comment type="subcellular location">
    <subcellularLocation>
        <location evidence="1">Nucleus</location>
    </subcellularLocation>
</comment>
<proteinExistence type="predicted"/>
<dbReference type="AlphaFoldDB" id="A0A4Y7Q906"/>
<dbReference type="PANTHER" id="PTHR13408:SF0">
    <property type="entry name" value="DNA-DIRECTED RNA POLYMERASE III SUBUNIT RPC4"/>
    <property type="match status" value="1"/>
</dbReference>
<dbReference type="STRING" id="50990.A0A4Y7Q906"/>
<dbReference type="OrthoDB" id="5836119at2759"/>
<protein>
    <recommendedName>
        <fullName evidence="8">RNA polymerase III RPC4-domain-containing protein</fullName>
    </recommendedName>
</protein>
<sequence>MSNPSNSTPGPSSTPKAIGSLAKKQDDVTRQGTQKLKFTPTLPVRRKMPEGEVKQETSSPMSSPSRGARGKGRGRGRGGEGRGGAPPARSEPELIASGPFALGPAMAGKTVRRAGPRSNFAPVVPLSSGSASLGAGLTKTTAPSLKKEPAEDAVGLIPAEKDEDAYSDPDEGVEIVDMDDVRRMDWLAPESLRKDNGRANEAKLKREKSKMRANFKAGNRSTIDDSAHLGQLDSRKALDLSESEDEDSVEDLIDDFAFQDDQIDDDSSVRPERLYFFQFPHPFPTFLPGANPETSTANVDTKGKETNDLENEKSKKVTFSDDTKPASGSTPATTPAPENATDSETKLDGIIGRLEIYQSGTAKMRLGNGIILDVNVATQPSFLQHAVHLDMENKRLNILGEVNRRFVISPNINSLLEKLEETEHERTMDVDVVAPESKGSTPG</sequence>
<dbReference type="GO" id="GO:0042797">
    <property type="term" value="P:tRNA transcription by RNA polymerase III"/>
    <property type="evidence" value="ECO:0007669"/>
    <property type="project" value="TreeGrafter"/>
</dbReference>
<feature type="compositionally biased region" description="Basic and acidic residues" evidence="5">
    <location>
        <begin position="301"/>
        <end position="324"/>
    </location>
</feature>
<feature type="compositionally biased region" description="Basic and acidic residues" evidence="5">
    <location>
        <begin position="191"/>
        <end position="204"/>
    </location>
</feature>
<feature type="region of interest" description="Disordered" evidence="5">
    <location>
        <begin position="286"/>
        <end position="343"/>
    </location>
</feature>
<evidence type="ECO:0000313" key="6">
    <source>
        <dbReference type="EMBL" id="TDL23791.1"/>
    </source>
</evidence>
<dbReference type="GO" id="GO:0005666">
    <property type="term" value="C:RNA polymerase III complex"/>
    <property type="evidence" value="ECO:0007669"/>
    <property type="project" value="InterPro"/>
</dbReference>
<reference evidence="6 7" key="1">
    <citation type="submission" date="2018-06" db="EMBL/GenBank/DDBJ databases">
        <title>A transcriptomic atlas of mushroom development highlights an independent origin of complex multicellularity.</title>
        <authorList>
            <consortium name="DOE Joint Genome Institute"/>
            <person name="Krizsan K."/>
            <person name="Almasi E."/>
            <person name="Merenyi Z."/>
            <person name="Sahu N."/>
            <person name="Viragh M."/>
            <person name="Koszo T."/>
            <person name="Mondo S."/>
            <person name="Kiss B."/>
            <person name="Balint B."/>
            <person name="Kues U."/>
            <person name="Barry K."/>
            <person name="Hegedus J.C."/>
            <person name="Henrissat B."/>
            <person name="Johnson J."/>
            <person name="Lipzen A."/>
            <person name="Ohm R."/>
            <person name="Nagy I."/>
            <person name="Pangilinan J."/>
            <person name="Yan J."/>
            <person name="Xiong Y."/>
            <person name="Grigoriev I.V."/>
            <person name="Hibbett D.S."/>
            <person name="Nagy L.G."/>
        </authorList>
    </citation>
    <scope>NUCLEOTIDE SEQUENCE [LARGE SCALE GENOMIC DNA]</scope>
    <source>
        <strain evidence="6 7">SZMC22713</strain>
    </source>
</reference>
<feature type="compositionally biased region" description="Low complexity" evidence="5">
    <location>
        <begin position="1"/>
        <end position="15"/>
    </location>
</feature>
<evidence type="ECO:0000256" key="5">
    <source>
        <dbReference type="SAM" id="MobiDB-lite"/>
    </source>
</evidence>
<keyword evidence="7" id="KW-1185">Reference proteome</keyword>
<feature type="region of interest" description="Disordered" evidence="5">
    <location>
        <begin position="1"/>
        <end position="177"/>
    </location>
</feature>
<feature type="compositionally biased region" description="Acidic residues" evidence="5">
    <location>
        <begin position="161"/>
        <end position="177"/>
    </location>
</feature>
<organism evidence="6 7">
    <name type="scientific">Rickenella mellea</name>
    <dbReference type="NCBI Taxonomy" id="50990"/>
    <lineage>
        <taxon>Eukaryota</taxon>
        <taxon>Fungi</taxon>
        <taxon>Dikarya</taxon>
        <taxon>Basidiomycota</taxon>
        <taxon>Agaricomycotina</taxon>
        <taxon>Agaricomycetes</taxon>
        <taxon>Hymenochaetales</taxon>
        <taxon>Rickenellaceae</taxon>
        <taxon>Rickenella</taxon>
    </lineage>
</organism>
<dbReference type="Pfam" id="PF05132">
    <property type="entry name" value="RNA_pol_Rpc4"/>
    <property type="match status" value="1"/>
</dbReference>
<evidence type="ECO:0008006" key="8">
    <source>
        <dbReference type="Google" id="ProtNLM"/>
    </source>
</evidence>
<feature type="region of interest" description="Disordered" evidence="5">
    <location>
        <begin position="191"/>
        <end position="249"/>
    </location>
</feature>
<feature type="compositionally biased region" description="Low complexity" evidence="5">
    <location>
        <begin position="121"/>
        <end position="137"/>
    </location>
</feature>
<evidence type="ECO:0000256" key="4">
    <source>
        <dbReference type="ARBA" id="ARBA00023242"/>
    </source>
</evidence>
<keyword evidence="2" id="KW-0240">DNA-directed RNA polymerase</keyword>